<reference evidence="1" key="1">
    <citation type="submission" date="2014-09" db="EMBL/GenBank/DDBJ databases">
        <authorList>
            <person name="Magalhaes I.L.F."/>
            <person name="Oliveira U."/>
            <person name="Santos F.R."/>
            <person name="Vidigal T.H.D.A."/>
            <person name="Brescovit A.D."/>
            <person name="Santos A.J."/>
        </authorList>
    </citation>
    <scope>NUCLEOTIDE SEQUENCE</scope>
    <source>
        <tissue evidence="1">Shoot tissue taken approximately 20 cm above the soil surface</tissue>
    </source>
</reference>
<sequence>MKSLSEAARWVFLARQPKATHSAVRMALFPLPFCPVMKLTCSPSSMWRLEWHMKFSSRMREIVPAIAAALSLLAGGRQNGGAEILRGFQTLGVFFIGKGGRFSVRDLGWVWQHRESSPGKRVPWEDFYVPCVRALQQN</sequence>
<proteinExistence type="predicted"/>
<protein>
    <submittedName>
        <fullName evidence="1">Uncharacterized protein</fullName>
    </submittedName>
</protein>
<organism evidence="1">
    <name type="scientific">Arundo donax</name>
    <name type="common">Giant reed</name>
    <name type="synonym">Donax arundinaceus</name>
    <dbReference type="NCBI Taxonomy" id="35708"/>
    <lineage>
        <taxon>Eukaryota</taxon>
        <taxon>Viridiplantae</taxon>
        <taxon>Streptophyta</taxon>
        <taxon>Embryophyta</taxon>
        <taxon>Tracheophyta</taxon>
        <taxon>Spermatophyta</taxon>
        <taxon>Magnoliopsida</taxon>
        <taxon>Liliopsida</taxon>
        <taxon>Poales</taxon>
        <taxon>Poaceae</taxon>
        <taxon>PACMAD clade</taxon>
        <taxon>Arundinoideae</taxon>
        <taxon>Arundineae</taxon>
        <taxon>Arundo</taxon>
    </lineage>
</organism>
<accession>A0A0A9FAK0</accession>
<evidence type="ECO:0000313" key="1">
    <source>
        <dbReference type="EMBL" id="JAE05303.1"/>
    </source>
</evidence>
<name>A0A0A9FAK0_ARUDO</name>
<reference evidence="1" key="2">
    <citation type="journal article" date="2015" name="Data Brief">
        <title>Shoot transcriptome of the giant reed, Arundo donax.</title>
        <authorList>
            <person name="Barrero R.A."/>
            <person name="Guerrero F.D."/>
            <person name="Moolhuijzen P."/>
            <person name="Goolsby J.A."/>
            <person name="Tidwell J."/>
            <person name="Bellgard S.E."/>
            <person name="Bellgard M.I."/>
        </authorList>
    </citation>
    <scope>NUCLEOTIDE SEQUENCE</scope>
    <source>
        <tissue evidence="1">Shoot tissue taken approximately 20 cm above the soil surface</tissue>
    </source>
</reference>
<dbReference type="EMBL" id="GBRH01192593">
    <property type="protein sequence ID" value="JAE05303.1"/>
    <property type="molecule type" value="Transcribed_RNA"/>
</dbReference>
<dbReference type="AlphaFoldDB" id="A0A0A9FAK0"/>